<gene>
    <name evidence="7" type="ORF">BaRGS_00015662</name>
</gene>
<protein>
    <recommendedName>
        <fullName evidence="9">Translocator protein</fullName>
    </recommendedName>
</protein>
<feature type="transmembrane region" description="Helical" evidence="6">
    <location>
        <begin position="133"/>
        <end position="155"/>
    </location>
</feature>
<accession>A0ABD0L1B4</accession>
<keyword evidence="8" id="KW-1185">Reference proteome</keyword>
<dbReference type="EMBL" id="JACVVK020000096">
    <property type="protein sequence ID" value="KAK7493141.1"/>
    <property type="molecule type" value="Genomic_DNA"/>
</dbReference>
<evidence type="ECO:0000313" key="8">
    <source>
        <dbReference type="Proteomes" id="UP001519460"/>
    </source>
</evidence>
<evidence type="ECO:0000313" key="7">
    <source>
        <dbReference type="EMBL" id="KAK7493141.1"/>
    </source>
</evidence>
<reference evidence="7 8" key="1">
    <citation type="journal article" date="2023" name="Sci. Data">
        <title>Genome assembly of the Korean intertidal mud-creeper Batillaria attramentaria.</title>
        <authorList>
            <person name="Patra A.K."/>
            <person name="Ho P.T."/>
            <person name="Jun S."/>
            <person name="Lee S.J."/>
            <person name="Kim Y."/>
            <person name="Won Y.J."/>
        </authorList>
    </citation>
    <scope>NUCLEOTIDE SEQUENCE [LARGE SCALE GENOMIC DNA]</scope>
    <source>
        <strain evidence="7">Wonlab-2016</strain>
    </source>
</reference>
<feature type="transmembrane region" description="Helical" evidence="6">
    <location>
        <begin position="6"/>
        <end position="25"/>
    </location>
</feature>
<dbReference type="GO" id="GO:0016020">
    <property type="term" value="C:membrane"/>
    <property type="evidence" value="ECO:0007669"/>
    <property type="project" value="UniProtKB-SubCell"/>
</dbReference>
<dbReference type="InterPro" id="IPR004307">
    <property type="entry name" value="TspO_MBR"/>
</dbReference>
<dbReference type="PANTHER" id="PTHR10057">
    <property type="entry name" value="PERIPHERAL-TYPE BENZODIAZEPINE RECEPTOR"/>
    <property type="match status" value="1"/>
</dbReference>
<dbReference type="CDD" id="cd15904">
    <property type="entry name" value="TSPO_MBR"/>
    <property type="match status" value="1"/>
</dbReference>
<name>A0ABD0L1B4_9CAEN</name>
<dbReference type="Pfam" id="PF03073">
    <property type="entry name" value="TspO_MBR"/>
    <property type="match status" value="1"/>
</dbReference>
<evidence type="ECO:0000256" key="1">
    <source>
        <dbReference type="ARBA" id="ARBA00004141"/>
    </source>
</evidence>
<dbReference type="InterPro" id="IPR038330">
    <property type="entry name" value="TspO/MBR-related_sf"/>
</dbReference>
<comment type="caution">
    <text evidence="7">The sequence shown here is derived from an EMBL/GenBank/DDBJ whole genome shotgun (WGS) entry which is preliminary data.</text>
</comment>
<dbReference type="AlphaFoldDB" id="A0ABD0L1B4"/>
<evidence type="ECO:0000256" key="5">
    <source>
        <dbReference type="ARBA" id="ARBA00023136"/>
    </source>
</evidence>
<comment type="subcellular location">
    <subcellularLocation>
        <location evidence="1">Membrane</location>
        <topology evidence="1">Multi-pass membrane protein</topology>
    </subcellularLocation>
</comment>
<sequence length="163" mass="18275">MSDYLAPALAVLLPNFGAIAGGYMTSWRIDTDWFQKLKKPSWMPPYWIFGPVWTYMYSSMGYASYLVWRDGGGFDGEAALPLTVYGVQLILNWAFTPLCFGAKSLKWGLIELVGLLGAIAGTMYTFYPVSRLAAGLLVPYFGWVTLATALTYTIWRDNIDHKD</sequence>
<dbReference type="GO" id="GO:0033013">
    <property type="term" value="P:tetrapyrrole metabolic process"/>
    <property type="evidence" value="ECO:0007669"/>
    <property type="project" value="UniProtKB-ARBA"/>
</dbReference>
<keyword evidence="4 6" id="KW-1133">Transmembrane helix</keyword>
<comment type="similarity">
    <text evidence="2">Belongs to the TspO/BZRP family.</text>
</comment>
<dbReference type="Gene3D" id="1.20.1260.100">
    <property type="entry name" value="TspO/MBR protein"/>
    <property type="match status" value="1"/>
</dbReference>
<evidence type="ECO:0008006" key="9">
    <source>
        <dbReference type="Google" id="ProtNLM"/>
    </source>
</evidence>
<proteinExistence type="inferred from homology"/>
<dbReference type="Proteomes" id="UP001519460">
    <property type="component" value="Unassembled WGS sequence"/>
</dbReference>
<feature type="transmembrane region" description="Helical" evidence="6">
    <location>
        <begin position="46"/>
        <end position="68"/>
    </location>
</feature>
<dbReference type="FunFam" id="1.20.1260.100:FF:000001">
    <property type="entry name" value="translocator protein 2"/>
    <property type="match status" value="1"/>
</dbReference>
<dbReference type="PANTHER" id="PTHR10057:SF0">
    <property type="entry name" value="TRANSLOCATOR PROTEIN"/>
    <property type="match status" value="1"/>
</dbReference>
<keyword evidence="5 6" id="KW-0472">Membrane</keyword>
<evidence type="ECO:0000256" key="2">
    <source>
        <dbReference type="ARBA" id="ARBA00007524"/>
    </source>
</evidence>
<evidence type="ECO:0000256" key="6">
    <source>
        <dbReference type="SAM" id="Phobius"/>
    </source>
</evidence>
<keyword evidence="3 6" id="KW-0812">Transmembrane</keyword>
<feature type="transmembrane region" description="Helical" evidence="6">
    <location>
        <begin position="107"/>
        <end position="127"/>
    </location>
</feature>
<evidence type="ECO:0000256" key="3">
    <source>
        <dbReference type="ARBA" id="ARBA00022692"/>
    </source>
</evidence>
<organism evidence="7 8">
    <name type="scientific">Batillaria attramentaria</name>
    <dbReference type="NCBI Taxonomy" id="370345"/>
    <lineage>
        <taxon>Eukaryota</taxon>
        <taxon>Metazoa</taxon>
        <taxon>Spiralia</taxon>
        <taxon>Lophotrochozoa</taxon>
        <taxon>Mollusca</taxon>
        <taxon>Gastropoda</taxon>
        <taxon>Caenogastropoda</taxon>
        <taxon>Sorbeoconcha</taxon>
        <taxon>Cerithioidea</taxon>
        <taxon>Batillariidae</taxon>
        <taxon>Batillaria</taxon>
    </lineage>
</organism>
<feature type="transmembrane region" description="Helical" evidence="6">
    <location>
        <begin position="80"/>
        <end position="100"/>
    </location>
</feature>
<evidence type="ECO:0000256" key="4">
    <source>
        <dbReference type="ARBA" id="ARBA00022989"/>
    </source>
</evidence>
<dbReference type="PIRSF" id="PIRSF005859">
    <property type="entry name" value="PBR"/>
    <property type="match status" value="1"/>
</dbReference>